<dbReference type="EMBL" id="SRLO01000734">
    <property type="protein sequence ID" value="TNN47602.1"/>
    <property type="molecule type" value="Genomic_DNA"/>
</dbReference>
<feature type="transmembrane region" description="Helical" evidence="1">
    <location>
        <begin position="105"/>
        <end position="125"/>
    </location>
</feature>
<keyword evidence="1" id="KW-0472">Membrane</keyword>
<name>A0A4Z2G4V0_9TELE</name>
<evidence type="ECO:0000313" key="3">
    <source>
        <dbReference type="Proteomes" id="UP000314294"/>
    </source>
</evidence>
<evidence type="ECO:0000256" key="1">
    <source>
        <dbReference type="SAM" id="Phobius"/>
    </source>
</evidence>
<proteinExistence type="predicted"/>
<sequence>MVLHLLQVDGSDLEAEDDDPQQTQDQCAVPVHHVLWTNQIHSNLTGETAVDSQFAAAGRRQRLSGDELQKTDEEDSGLQIRVNVSQLHLLLQEALKFIKIRPTGFFFTAALSVLLSSCVLTAAAVNTSPLLLHVFLTPFLVKTLFIHLVKVFFCTVIRCSCSSRTRPAPSSSPSILIGWKHTDNNISQSERSKDVSE</sequence>
<protein>
    <submittedName>
        <fullName evidence="2">Uncharacterized protein</fullName>
    </submittedName>
</protein>
<evidence type="ECO:0000313" key="2">
    <source>
        <dbReference type="EMBL" id="TNN47602.1"/>
    </source>
</evidence>
<comment type="caution">
    <text evidence="2">The sequence shown here is derived from an EMBL/GenBank/DDBJ whole genome shotgun (WGS) entry which is preliminary data.</text>
</comment>
<organism evidence="2 3">
    <name type="scientific">Liparis tanakae</name>
    <name type="common">Tanaka's snailfish</name>
    <dbReference type="NCBI Taxonomy" id="230148"/>
    <lineage>
        <taxon>Eukaryota</taxon>
        <taxon>Metazoa</taxon>
        <taxon>Chordata</taxon>
        <taxon>Craniata</taxon>
        <taxon>Vertebrata</taxon>
        <taxon>Euteleostomi</taxon>
        <taxon>Actinopterygii</taxon>
        <taxon>Neopterygii</taxon>
        <taxon>Teleostei</taxon>
        <taxon>Neoteleostei</taxon>
        <taxon>Acanthomorphata</taxon>
        <taxon>Eupercaria</taxon>
        <taxon>Perciformes</taxon>
        <taxon>Cottioidei</taxon>
        <taxon>Cottales</taxon>
        <taxon>Liparidae</taxon>
        <taxon>Liparis</taxon>
    </lineage>
</organism>
<dbReference type="AlphaFoldDB" id="A0A4Z2G4V0"/>
<dbReference type="Proteomes" id="UP000314294">
    <property type="component" value="Unassembled WGS sequence"/>
</dbReference>
<keyword evidence="3" id="KW-1185">Reference proteome</keyword>
<keyword evidence="1" id="KW-0812">Transmembrane</keyword>
<feature type="transmembrane region" description="Helical" evidence="1">
    <location>
        <begin position="131"/>
        <end position="157"/>
    </location>
</feature>
<keyword evidence="1" id="KW-1133">Transmembrane helix</keyword>
<gene>
    <name evidence="2" type="ORF">EYF80_042205</name>
</gene>
<reference evidence="2 3" key="1">
    <citation type="submission" date="2019-03" db="EMBL/GenBank/DDBJ databases">
        <title>First draft genome of Liparis tanakae, snailfish: a comprehensive survey of snailfish specific genes.</title>
        <authorList>
            <person name="Kim W."/>
            <person name="Song I."/>
            <person name="Jeong J.-H."/>
            <person name="Kim D."/>
            <person name="Kim S."/>
            <person name="Ryu S."/>
            <person name="Song J.Y."/>
            <person name="Lee S.K."/>
        </authorList>
    </citation>
    <scope>NUCLEOTIDE SEQUENCE [LARGE SCALE GENOMIC DNA]</scope>
    <source>
        <tissue evidence="2">Muscle</tissue>
    </source>
</reference>
<accession>A0A4Z2G4V0</accession>